<dbReference type="EMBL" id="CH940654">
    <property type="protein sequence ID" value="KRF78045.1"/>
    <property type="molecule type" value="Genomic_DNA"/>
</dbReference>
<dbReference type="GO" id="GO:0005615">
    <property type="term" value="C:extracellular space"/>
    <property type="evidence" value="ECO:0007669"/>
    <property type="project" value="TreeGrafter"/>
</dbReference>
<keyword evidence="4" id="KW-1185">Reference proteome</keyword>
<dbReference type="PANTHER" id="PTHR19143:SF327">
    <property type="entry name" value="FI21813P1-RELATED"/>
    <property type="match status" value="1"/>
</dbReference>
<dbReference type="OrthoDB" id="6145874at2759"/>
<dbReference type="Pfam" id="PF00147">
    <property type="entry name" value="Fibrinogen_C"/>
    <property type="match status" value="1"/>
</dbReference>
<keyword evidence="1" id="KW-0732">Signal</keyword>
<dbReference type="PANTHER" id="PTHR19143">
    <property type="entry name" value="FIBRINOGEN/TENASCIN/ANGIOPOEITIN"/>
    <property type="match status" value="1"/>
</dbReference>
<dbReference type="STRING" id="7244.A0A0Q9VZ94"/>
<reference evidence="3 4" key="1">
    <citation type="journal article" date="2007" name="Nature">
        <title>Evolution of genes and genomes on the Drosophila phylogeny.</title>
        <authorList>
            <consortium name="Drosophila 12 Genomes Consortium"/>
            <person name="Clark A.G."/>
            <person name="Eisen M.B."/>
            <person name="Smith D.R."/>
            <person name="Bergman C.M."/>
            <person name="Oliver B."/>
            <person name="Markow T.A."/>
            <person name="Kaufman T.C."/>
            <person name="Kellis M."/>
            <person name="Gelbart W."/>
            <person name="Iyer V.N."/>
            <person name="Pollard D.A."/>
            <person name="Sackton T.B."/>
            <person name="Larracuente A.M."/>
            <person name="Singh N.D."/>
            <person name="Abad J.P."/>
            <person name="Abt D.N."/>
            <person name="Adryan B."/>
            <person name="Aguade M."/>
            <person name="Akashi H."/>
            <person name="Anderson W.W."/>
            <person name="Aquadro C.F."/>
            <person name="Ardell D.H."/>
            <person name="Arguello R."/>
            <person name="Artieri C.G."/>
            <person name="Barbash D.A."/>
            <person name="Barker D."/>
            <person name="Barsanti P."/>
            <person name="Batterham P."/>
            <person name="Batzoglou S."/>
            <person name="Begun D."/>
            <person name="Bhutkar A."/>
            <person name="Blanco E."/>
            <person name="Bosak S.A."/>
            <person name="Bradley R.K."/>
            <person name="Brand A.D."/>
            <person name="Brent M.R."/>
            <person name="Brooks A.N."/>
            <person name="Brown R.H."/>
            <person name="Butlin R.K."/>
            <person name="Caggese C."/>
            <person name="Calvi B.R."/>
            <person name="Bernardo de Carvalho A."/>
            <person name="Caspi A."/>
            <person name="Castrezana S."/>
            <person name="Celniker S.E."/>
            <person name="Chang J.L."/>
            <person name="Chapple C."/>
            <person name="Chatterji S."/>
            <person name="Chinwalla A."/>
            <person name="Civetta A."/>
            <person name="Clifton S.W."/>
            <person name="Comeron J.M."/>
            <person name="Costello J.C."/>
            <person name="Coyne J.A."/>
            <person name="Daub J."/>
            <person name="David R.G."/>
            <person name="Delcher A.L."/>
            <person name="Delehaunty K."/>
            <person name="Do C.B."/>
            <person name="Ebling H."/>
            <person name="Edwards K."/>
            <person name="Eickbush T."/>
            <person name="Evans J.D."/>
            <person name="Filipski A."/>
            <person name="Findeiss S."/>
            <person name="Freyhult E."/>
            <person name="Fulton L."/>
            <person name="Fulton R."/>
            <person name="Garcia A.C."/>
            <person name="Gardiner A."/>
            <person name="Garfield D.A."/>
            <person name="Garvin B.E."/>
            <person name="Gibson G."/>
            <person name="Gilbert D."/>
            <person name="Gnerre S."/>
            <person name="Godfrey J."/>
            <person name="Good R."/>
            <person name="Gotea V."/>
            <person name="Gravely B."/>
            <person name="Greenberg A.J."/>
            <person name="Griffiths-Jones S."/>
            <person name="Gross S."/>
            <person name="Guigo R."/>
            <person name="Gustafson E.A."/>
            <person name="Haerty W."/>
            <person name="Hahn M.W."/>
            <person name="Halligan D.L."/>
            <person name="Halpern A.L."/>
            <person name="Halter G.M."/>
            <person name="Han M.V."/>
            <person name="Heger A."/>
            <person name="Hillier L."/>
            <person name="Hinrichs A.S."/>
            <person name="Holmes I."/>
            <person name="Hoskins R.A."/>
            <person name="Hubisz M.J."/>
            <person name="Hultmark D."/>
            <person name="Huntley M.A."/>
            <person name="Jaffe D.B."/>
            <person name="Jagadeeshan S."/>
            <person name="Jeck W.R."/>
            <person name="Johnson J."/>
            <person name="Jones C.D."/>
            <person name="Jordan W.C."/>
            <person name="Karpen G.H."/>
            <person name="Kataoka E."/>
            <person name="Keightley P.D."/>
            <person name="Kheradpour P."/>
            <person name="Kirkness E.F."/>
            <person name="Koerich L.B."/>
            <person name="Kristiansen K."/>
            <person name="Kudrna D."/>
            <person name="Kulathinal R.J."/>
            <person name="Kumar S."/>
            <person name="Kwok R."/>
            <person name="Lander E."/>
            <person name="Langley C.H."/>
            <person name="Lapoint R."/>
            <person name="Lazzaro B.P."/>
            <person name="Lee S.J."/>
            <person name="Levesque L."/>
            <person name="Li R."/>
            <person name="Lin C.F."/>
            <person name="Lin M.F."/>
            <person name="Lindblad-Toh K."/>
            <person name="Llopart A."/>
            <person name="Long M."/>
            <person name="Low L."/>
            <person name="Lozovsky E."/>
            <person name="Lu J."/>
            <person name="Luo M."/>
            <person name="Machado C.A."/>
            <person name="Makalowski W."/>
            <person name="Marzo M."/>
            <person name="Matsuda M."/>
            <person name="Matzkin L."/>
            <person name="McAllister B."/>
            <person name="McBride C.S."/>
            <person name="McKernan B."/>
            <person name="McKernan K."/>
            <person name="Mendez-Lago M."/>
            <person name="Minx P."/>
            <person name="Mollenhauer M.U."/>
            <person name="Montooth K."/>
            <person name="Mount S.M."/>
            <person name="Mu X."/>
            <person name="Myers E."/>
            <person name="Negre B."/>
            <person name="Newfeld S."/>
            <person name="Nielsen R."/>
            <person name="Noor M.A."/>
            <person name="O'Grady P."/>
            <person name="Pachter L."/>
            <person name="Papaceit M."/>
            <person name="Parisi M.J."/>
            <person name="Parisi M."/>
            <person name="Parts L."/>
            <person name="Pedersen J.S."/>
            <person name="Pesole G."/>
            <person name="Phillippy A.M."/>
            <person name="Ponting C.P."/>
            <person name="Pop M."/>
            <person name="Porcelli D."/>
            <person name="Powell J.R."/>
            <person name="Prohaska S."/>
            <person name="Pruitt K."/>
            <person name="Puig M."/>
            <person name="Quesneville H."/>
            <person name="Ram K.R."/>
            <person name="Rand D."/>
            <person name="Rasmussen M.D."/>
            <person name="Reed L.K."/>
            <person name="Reenan R."/>
            <person name="Reily A."/>
            <person name="Remington K.A."/>
            <person name="Rieger T.T."/>
            <person name="Ritchie M.G."/>
            <person name="Robin C."/>
            <person name="Rogers Y.H."/>
            <person name="Rohde C."/>
            <person name="Rozas J."/>
            <person name="Rubenfield M.J."/>
            <person name="Ruiz A."/>
            <person name="Russo S."/>
            <person name="Salzberg S.L."/>
            <person name="Sanchez-Gracia A."/>
            <person name="Saranga D.J."/>
            <person name="Sato H."/>
            <person name="Schaeffer S.W."/>
            <person name="Schatz M.C."/>
            <person name="Schlenke T."/>
            <person name="Schwartz R."/>
            <person name="Segarra C."/>
            <person name="Singh R.S."/>
            <person name="Sirot L."/>
            <person name="Sirota M."/>
            <person name="Sisneros N.B."/>
            <person name="Smith C.D."/>
            <person name="Smith T.F."/>
            <person name="Spieth J."/>
            <person name="Stage D.E."/>
            <person name="Stark A."/>
            <person name="Stephan W."/>
            <person name="Strausberg R.L."/>
            <person name="Strempel S."/>
            <person name="Sturgill D."/>
            <person name="Sutton G."/>
            <person name="Sutton G.G."/>
            <person name="Tao W."/>
            <person name="Teichmann S."/>
            <person name="Tobari Y.N."/>
            <person name="Tomimura Y."/>
            <person name="Tsolas J.M."/>
            <person name="Valente V.L."/>
            <person name="Venter E."/>
            <person name="Venter J.C."/>
            <person name="Vicario S."/>
            <person name="Vieira F.G."/>
            <person name="Vilella A.J."/>
            <person name="Villasante A."/>
            <person name="Walenz B."/>
            <person name="Wang J."/>
            <person name="Wasserman M."/>
            <person name="Watts T."/>
            <person name="Wilson D."/>
            <person name="Wilson R.K."/>
            <person name="Wing R.A."/>
            <person name="Wolfner M.F."/>
            <person name="Wong A."/>
            <person name="Wong G.K."/>
            <person name="Wu C.I."/>
            <person name="Wu G."/>
            <person name="Yamamoto D."/>
            <person name="Yang H.P."/>
            <person name="Yang S.P."/>
            <person name="Yorke J.A."/>
            <person name="Yoshida K."/>
            <person name="Zdobnov E."/>
            <person name="Zhang P."/>
            <person name="Zhang Y."/>
            <person name="Zimin A.V."/>
            <person name="Baldwin J."/>
            <person name="Abdouelleil A."/>
            <person name="Abdulkadir J."/>
            <person name="Abebe A."/>
            <person name="Abera B."/>
            <person name="Abreu J."/>
            <person name="Acer S.C."/>
            <person name="Aftuck L."/>
            <person name="Alexander A."/>
            <person name="An P."/>
            <person name="Anderson E."/>
            <person name="Anderson S."/>
            <person name="Arachi H."/>
            <person name="Azer M."/>
            <person name="Bachantsang P."/>
            <person name="Barry A."/>
            <person name="Bayul T."/>
            <person name="Berlin A."/>
            <person name="Bessette D."/>
            <person name="Bloom T."/>
            <person name="Blye J."/>
            <person name="Boguslavskiy L."/>
            <person name="Bonnet C."/>
            <person name="Boukhgalter B."/>
            <person name="Bourzgui I."/>
            <person name="Brown A."/>
            <person name="Cahill P."/>
            <person name="Channer S."/>
            <person name="Cheshatsang Y."/>
            <person name="Chuda L."/>
            <person name="Citroen M."/>
            <person name="Collymore A."/>
            <person name="Cooke P."/>
            <person name="Costello M."/>
            <person name="D'Aco K."/>
            <person name="Daza R."/>
            <person name="De Haan G."/>
            <person name="DeGray S."/>
            <person name="DeMaso C."/>
            <person name="Dhargay N."/>
            <person name="Dooley K."/>
            <person name="Dooley E."/>
            <person name="Doricent M."/>
            <person name="Dorje P."/>
            <person name="Dorjee K."/>
            <person name="Dupes A."/>
            <person name="Elong R."/>
            <person name="Falk J."/>
            <person name="Farina A."/>
            <person name="Faro S."/>
            <person name="Ferguson D."/>
            <person name="Fisher S."/>
            <person name="Foley C.D."/>
            <person name="Franke A."/>
            <person name="Friedrich D."/>
            <person name="Gadbois L."/>
            <person name="Gearin G."/>
            <person name="Gearin C.R."/>
            <person name="Giannoukos G."/>
            <person name="Goode T."/>
            <person name="Graham J."/>
            <person name="Grandbois E."/>
            <person name="Grewal S."/>
            <person name="Gyaltsen K."/>
            <person name="Hafez N."/>
            <person name="Hagos B."/>
            <person name="Hall J."/>
            <person name="Henson C."/>
            <person name="Hollinger A."/>
            <person name="Honan T."/>
            <person name="Huard M.D."/>
            <person name="Hughes L."/>
            <person name="Hurhula B."/>
            <person name="Husby M.E."/>
            <person name="Kamat A."/>
            <person name="Kanga B."/>
            <person name="Kashin S."/>
            <person name="Khazanovich D."/>
            <person name="Kisner P."/>
            <person name="Lance K."/>
            <person name="Lara M."/>
            <person name="Lee W."/>
            <person name="Lennon N."/>
            <person name="Letendre F."/>
            <person name="LeVine R."/>
            <person name="Lipovsky A."/>
            <person name="Liu X."/>
            <person name="Liu J."/>
            <person name="Liu S."/>
            <person name="Lokyitsang T."/>
            <person name="Lokyitsang Y."/>
            <person name="Lubonja R."/>
            <person name="Lui A."/>
            <person name="MacDonald P."/>
            <person name="Magnisalis V."/>
            <person name="Maru K."/>
            <person name="Matthews C."/>
            <person name="McCusker W."/>
            <person name="McDonough S."/>
            <person name="Mehta T."/>
            <person name="Meldrim J."/>
            <person name="Meneus L."/>
            <person name="Mihai O."/>
            <person name="Mihalev A."/>
            <person name="Mihova T."/>
            <person name="Mittelman R."/>
            <person name="Mlenga V."/>
            <person name="Montmayeur A."/>
            <person name="Mulrain L."/>
            <person name="Navidi A."/>
            <person name="Naylor J."/>
            <person name="Negash T."/>
            <person name="Nguyen T."/>
            <person name="Nguyen N."/>
            <person name="Nicol R."/>
            <person name="Norbu C."/>
            <person name="Norbu N."/>
            <person name="Novod N."/>
            <person name="O'Neill B."/>
            <person name="Osman S."/>
            <person name="Markiewicz E."/>
            <person name="Oyono O.L."/>
            <person name="Patti C."/>
            <person name="Phunkhang P."/>
            <person name="Pierre F."/>
            <person name="Priest M."/>
            <person name="Raghuraman S."/>
            <person name="Rege F."/>
            <person name="Reyes R."/>
            <person name="Rise C."/>
            <person name="Rogov P."/>
            <person name="Ross K."/>
            <person name="Ryan E."/>
            <person name="Settipalli S."/>
            <person name="Shea T."/>
            <person name="Sherpa N."/>
            <person name="Shi L."/>
            <person name="Shih D."/>
            <person name="Sparrow T."/>
            <person name="Spaulding J."/>
            <person name="Stalker J."/>
            <person name="Stange-Thomann N."/>
            <person name="Stavropoulos S."/>
            <person name="Stone C."/>
            <person name="Strader C."/>
            <person name="Tesfaye S."/>
            <person name="Thomson T."/>
            <person name="Thoulutsang Y."/>
            <person name="Thoulutsang D."/>
            <person name="Topham K."/>
            <person name="Topping I."/>
            <person name="Tsamla T."/>
            <person name="Vassiliev H."/>
            <person name="Vo A."/>
            <person name="Wangchuk T."/>
            <person name="Wangdi T."/>
            <person name="Weiand M."/>
            <person name="Wilkinson J."/>
            <person name="Wilson A."/>
            <person name="Yadav S."/>
            <person name="Young G."/>
            <person name="Yu Q."/>
            <person name="Zembek L."/>
            <person name="Zhong D."/>
            <person name="Zimmer A."/>
            <person name="Zwirko Z."/>
            <person name="Jaffe D.B."/>
            <person name="Alvarez P."/>
            <person name="Brockman W."/>
            <person name="Butler J."/>
            <person name="Chin C."/>
            <person name="Gnerre S."/>
            <person name="Grabherr M."/>
            <person name="Kleber M."/>
            <person name="Mauceli E."/>
            <person name="MacCallum I."/>
        </authorList>
    </citation>
    <scope>NUCLEOTIDE SEQUENCE [LARGE SCALE GENOMIC DNA]</scope>
    <source>
        <strain evidence="4">Tucson 15010-1051.87</strain>
    </source>
</reference>
<feature type="chain" id="PRO_5006386328" evidence="1">
    <location>
        <begin position="21"/>
        <end position="328"/>
    </location>
</feature>
<protein>
    <submittedName>
        <fullName evidence="3">Uncharacterized protein, isoform A</fullName>
    </submittedName>
</protein>
<name>A0A0Q9VZ94_DROVI</name>
<evidence type="ECO:0000313" key="3">
    <source>
        <dbReference type="EMBL" id="KRF78045.1"/>
    </source>
</evidence>
<dbReference type="InterPro" id="IPR014716">
    <property type="entry name" value="Fibrinogen_a/b/g_C_1"/>
</dbReference>
<dbReference type="Proteomes" id="UP000008792">
    <property type="component" value="Unassembled WGS sequence"/>
</dbReference>
<organism evidence="3 4">
    <name type="scientific">Drosophila virilis</name>
    <name type="common">Fruit fly</name>
    <dbReference type="NCBI Taxonomy" id="7244"/>
    <lineage>
        <taxon>Eukaryota</taxon>
        <taxon>Metazoa</taxon>
        <taxon>Ecdysozoa</taxon>
        <taxon>Arthropoda</taxon>
        <taxon>Hexapoda</taxon>
        <taxon>Insecta</taxon>
        <taxon>Pterygota</taxon>
        <taxon>Neoptera</taxon>
        <taxon>Endopterygota</taxon>
        <taxon>Diptera</taxon>
        <taxon>Brachycera</taxon>
        <taxon>Muscomorpha</taxon>
        <taxon>Ephydroidea</taxon>
        <taxon>Drosophilidae</taxon>
        <taxon>Drosophila</taxon>
    </lineage>
</organism>
<feature type="domain" description="Fibrinogen C-terminal" evidence="2">
    <location>
        <begin position="128"/>
        <end position="327"/>
    </location>
</feature>
<accession>A0A0Q9VZ94</accession>
<dbReference type="CDD" id="cd00087">
    <property type="entry name" value="FReD"/>
    <property type="match status" value="1"/>
</dbReference>
<dbReference type="InterPro" id="IPR002181">
    <property type="entry name" value="Fibrinogen_a/b/g_C_dom"/>
</dbReference>
<dbReference type="SUPFAM" id="SSF56496">
    <property type="entry name" value="Fibrinogen C-terminal domain-like"/>
    <property type="match status" value="1"/>
</dbReference>
<evidence type="ECO:0000313" key="4">
    <source>
        <dbReference type="Proteomes" id="UP000008792"/>
    </source>
</evidence>
<dbReference type="AlphaFoldDB" id="A0A0Q9VZ94"/>
<proteinExistence type="predicted"/>
<dbReference type="InterPro" id="IPR050373">
    <property type="entry name" value="Fibrinogen_C-term_domain"/>
</dbReference>
<dbReference type="InterPro" id="IPR036056">
    <property type="entry name" value="Fibrinogen-like_C"/>
</dbReference>
<evidence type="ECO:0000259" key="2">
    <source>
        <dbReference type="PROSITE" id="PS51406"/>
    </source>
</evidence>
<evidence type="ECO:0000256" key="1">
    <source>
        <dbReference type="SAM" id="SignalP"/>
    </source>
</evidence>
<feature type="signal peptide" evidence="1">
    <location>
        <begin position="1"/>
        <end position="20"/>
    </location>
</feature>
<dbReference type="SMART" id="SM00186">
    <property type="entry name" value="FBG"/>
    <property type="match status" value="1"/>
</dbReference>
<gene>
    <name evidence="3" type="primary">Dvir\GJ27049</name>
    <name evidence="3" type="ORF">Dvir_GJ27049</name>
</gene>
<dbReference type="PROSITE" id="PS51406">
    <property type="entry name" value="FIBRINOGEN_C_2"/>
    <property type="match status" value="1"/>
</dbReference>
<sequence>MSSKLQFILIVCVVIWILESENHQKKQEEPESEVPNMPKIKSREDFIKEMEENWSAYFVHKIKPTLEQTMNIQGLHQQIIEQEEMIITYQKLLGAMEANLSVCEINNKAKEMIIDQMLSRVLLSDANKVKKSFKSNCIGKLTEIYEIEVPGIDSFLVPCDSTLAGSGWTVIQRRQDGSVNFNRNSAEYRQGFGNLDGEFFIGLEKLHLMTKSQKHELYIHLEDFENQHRFARYSEFLIADEATSYMLRILGEYSGNAGDWLTKHNNTIFSTADMDNECAMLHKSGWWYHNCSHCNLNGLYTTNKDQSGIKWNSISLKFVQMMIRPTEN</sequence>
<dbReference type="Gene3D" id="3.90.215.10">
    <property type="entry name" value="Gamma Fibrinogen, chain A, domain 1"/>
    <property type="match status" value="1"/>
</dbReference>
<dbReference type="InParanoid" id="A0A0Q9VZ94"/>